<dbReference type="AlphaFoldDB" id="A0A6P5ERG9"/>
<protein>
    <submittedName>
        <fullName evidence="8">Uncharacterized protein LOC109708735</fullName>
    </submittedName>
</protein>
<dbReference type="Gene3D" id="2.170.150.80">
    <property type="entry name" value="NAC domain"/>
    <property type="match status" value="1"/>
</dbReference>
<name>A0A6P5ERG9_ANACO</name>
<sequence length="257" mass="28116">MTEVASTSSHGFSSNSDVWSFQPSDESLAVDFLHPMAAGFAVPDGIRIIADDPYRAEPWKLLAAHQRDVAEGAYFFTKKVMLSSKGLRRKRTVGEADKVVGTWRIQNSKNESNADRTPADKIVRWRKTLLSYYNAANSSTTTGYVMHEYELFKTGHGGDSGGRLNGETHEFVIAQVKLSEREVARNKRKRKESASAACRNSTSPGTSNAGAAAAAAGTHDDDFLNSFFSPDGVDAVKKFLSNSEWEELLGEIARSAD</sequence>
<feature type="region of interest" description="Disordered" evidence="5">
    <location>
        <begin position="183"/>
        <end position="215"/>
    </location>
</feature>
<evidence type="ECO:0000313" key="7">
    <source>
        <dbReference type="Proteomes" id="UP000515123"/>
    </source>
</evidence>
<dbReference type="GO" id="GO:0003677">
    <property type="term" value="F:DNA binding"/>
    <property type="evidence" value="ECO:0007669"/>
    <property type="project" value="UniProtKB-KW"/>
</dbReference>
<keyword evidence="4" id="KW-0539">Nucleus</keyword>
<evidence type="ECO:0000256" key="5">
    <source>
        <dbReference type="SAM" id="MobiDB-lite"/>
    </source>
</evidence>
<evidence type="ECO:0000256" key="2">
    <source>
        <dbReference type="ARBA" id="ARBA00023125"/>
    </source>
</evidence>
<keyword evidence="3" id="KW-0804">Transcription</keyword>
<keyword evidence="1" id="KW-0805">Transcription regulation</keyword>
<reference evidence="7" key="1">
    <citation type="journal article" date="2015" name="Nat. Genet.">
        <title>The pineapple genome and the evolution of CAM photosynthesis.</title>
        <authorList>
            <person name="Ming R."/>
            <person name="VanBuren R."/>
            <person name="Wai C.M."/>
            <person name="Tang H."/>
            <person name="Schatz M.C."/>
            <person name="Bowers J.E."/>
            <person name="Lyons E."/>
            <person name="Wang M.L."/>
            <person name="Chen J."/>
            <person name="Biggers E."/>
            <person name="Zhang J."/>
            <person name="Huang L."/>
            <person name="Zhang L."/>
            <person name="Miao W."/>
            <person name="Zhang J."/>
            <person name="Ye Z."/>
            <person name="Miao C."/>
            <person name="Lin Z."/>
            <person name="Wang H."/>
            <person name="Zhou H."/>
            <person name="Yim W.C."/>
            <person name="Priest H.D."/>
            <person name="Zheng C."/>
            <person name="Woodhouse M."/>
            <person name="Edger P.P."/>
            <person name="Guyot R."/>
            <person name="Guo H.B."/>
            <person name="Guo H."/>
            <person name="Zheng G."/>
            <person name="Singh R."/>
            <person name="Sharma A."/>
            <person name="Min X."/>
            <person name="Zheng Y."/>
            <person name="Lee H."/>
            <person name="Gurtowski J."/>
            <person name="Sedlazeck F.J."/>
            <person name="Harkess A."/>
            <person name="McKain M.R."/>
            <person name="Liao Z."/>
            <person name="Fang J."/>
            <person name="Liu J."/>
            <person name="Zhang X."/>
            <person name="Zhang Q."/>
            <person name="Hu W."/>
            <person name="Qin Y."/>
            <person name="Wang K."/>
            <person name="Chen L.Y."/>
            <person name="Shirley N."/>
            <person name="Lin Y.R."/>
            <person name="Liu L.Y."/>
            <person name="Hernandez A.G."/>
            <person name="Wright C.L."/>
            <person name="Bulone V."/>
            <person name="Tuskan G.A."/>
            <person name="Heath K."/>
            <person name="Zee F."/>
            <person name="Moore P.H."/>
            <person name="Sunkar R."/>
            <person name="Leebens-Mack J.H."/>
            <person name="Mockler T."/>
            <person name="Bennetzen J.L."/>
            <person name="Freeling M."/>
            <person name="Sankoff D."/>
            <person name="Paterson A.H."/>
            <person name="Zhu X."/>
            <person name="Yang X."/>
            <person name="Smith J.A."/>
            <person name="Cushman J.C."/>
            <person name="Paull R.E."/>
            <person name="Yu Q."/>
        </authorList>
    </citation>
    <scope>NUCLEOTIDE SEQUENCE [LARGE SCALE GENOMIC DNA]</scope>
    <source>
        <strain evidence="7">cv. F153</strain>
    </source>
</reference>
<feature type="domain" description="NAC" evidence="6">
    <location>
        <begin position="15"/>
        <end position="179"/>
    </location>
</feature>
<evidence type="ECO:0000259" key="6">
    <source>
        <dbReference type="PROSITE" id="PS51005"/>
    </source>
</evidence>
<dbReference type="PROSITE" id="PS51005">
    <property type="entry name" value="NAC"/>
    <property type="match status" value="1"/>
</dbReference>
<dbReference type="GO" id="GO:0006355">
    <property type="term" value="P:regulation of DNA-templated transcription"/>
    <property type="evidence" value="ECO:0007669"/>
    <property type="project" value="InterPro"/>
</dbReference>
<dbReference type="InterPro" id="IPR036093">
    <property type="entry name" value="NAC_dom_sf"/>
</dbReference>
<proteinExistence type="predicted"/>
<dbReference type="InterPro" id="IPR003441">
    <property type="entry name" value="NAC-dom"/>
</dbReference>
<dbReference type="Proteomes" id="UP000515123">
    <property type="component" value="Linkage group 4"/>
</dbReference>
<keyword evidence="2" id="KW-0238">DNA-binding</keyword>
<reference evidence="8" key="2">
    <citation type="submission" date="2025-08" db="UniProtKB">
        <authorList>
            <consortium name="RefSeq"/>
        </authorList>
    </citation>
    <scope>IDENTIFICATION</scope>
    <source>
        <tissue evidence="8">Leaf</tissue>
    </source>
</reference>
<dbReference type="GeneID" id="109708735"/>
<accession>A0A6P5ERG9</accession>
<evidence type="ECO:0000256" key="1">
    <source>
        <dbReference type="ARBA" id="ARBA00023015"/>
    </source>
</evidence>
<organism evidence="7 8">
    <name type="scientific">Ananas comosus</name>
    <name type="common">Pineapple</name>
    <name type="synonym">Ananas ananas</name>
    <dbReference type="NCBI Taxonomy" id="4615"/>
    <lineage>
        <taxon>Eukaryota</taxon>
        <taxon>Viridiplantae</taxon>
        <taxon>Streptophyta</taxon>
        <taxon>Embryophyta</taxon>
        <taxon>Tracheophyta</taxon>
        <taxon>Spermatophyta</taxon>
        <taxon>Magnoliopsida</taxon>
        <taxon>Liliopsida</taxon>
        <taxon>Poales</taxon>
        <taxon>Bromeliaceae</taxon>
        <taxon>Bromelioideae</taxon>
        <taxon>Ananas</taxon>
    </lineage>
</organism>
<dbReference type="RefSeq" id="XP_020086144.1">
    <property type="nucleotide sequence ID" value="XM_020230555.1"/>
</dbReference>
<dbReference type="Pfam" id="PF02365">
    <property type="entry name" value="NAM"/>
    <property type="match status" value="1"/>
</dbReference>
<gene>
    <name evidence="8" type="primary">LOC109708735</name>
</gene>
<evidence type="ECO:0000256" key="3">
    <source>
        <dbReference type="ARBA" id="ARBA00023163"/>
    </source>
</evidence>
<evidence type="ECO:0000313" key="8">
    <source>
        <dbReference type="RefSeq" id="XP_020086144.1"/>
    </source>
</evidence>
<dbReference type="PANTHER" id="PTHR31719">
    <property type="entry name" value="NAC TRANSCRIPTION FACTOR 56"/>
    <property type="match status" value="1"/>
</dbReference>
<dbReference type="OrthoDB" id="694530at2759"/>
<keyword evidence="7" id="KW-1185">Reference proteome</keyword>
<dbReference type="PANTHER" id="PTHR31719:SF43">
    <property type="entry name" value="NAC TRANSCRIPTION FACTOR 56"/>
    <property type="match status" value="1"/>
</dbReference>
<dbReference type="SUPFAM" id="SSF101941">
    <property type="entry name" value="NAC domain"/>
    <property type="match status" value="1"/>
</dbReference>
<feature type="compositionally biased region" description="Polar residues" evidence="5">
    <location>
        <begin position="198"/>
        <end position="208"/>
    </location>
</feature>
<evidence type="ECO:0000256" key="4">
    <source>
        <dbReference type="ARBA" id="ARBA00023242"/>
    </source>
</evidence>